<proteinExistence type="predicted"/>
<evidence type="ECO:0000313" key="1">
    <source>
        <dbReference type="EMBL" id="GMF31995.1"/>
    </source>
</evidence>
<comment type="caution">
    <text evidence="1">The sequence shown here is derived from an EMBL/GenBank/DDBJ whole genome shotgun (WGS) entry which is preliminary data.</text>
</comment>
<accession>A0A9W7CIU6</accession>
<reference evidence="1" key="1">
    <citation type="submission" date="2023-04" db="EMBL/GenBank/DDBJ databases">
        <title>Phytophthora fragariaefolia NBRC 109709.</title>
        <authorList>
            <person name="Ichikawa N."/>
            <person name="Sato H."/>
            <person name="Tonouchi N."/>
        </authorList>
    </citation>
    <scope>NUCLEOTIDE SEQUENCE</scope>
    <source>
        <strain evidence="1">NBRC 109709</strain>
    </source>
</reference>
<gene>
    <name evidence="1" type="ORF">Pfra01_000749000</name>
</gene>
<protein>
    <submittedName>
        <fullName evidence="1">Unnamed protein product</fullName>
    </submittedName>
</protein>
<organism evidence="1 2">
    <name type="scientific">Phytophthora fragariaefolia</name>
    <dbReference type="NCBI Taxonomy" id="1490495"/>
    <lineage>
        <taxon>Eukaryota</taxon>
        <taxon>Sar</taxon>
        <taxon>Stramenopiles</taxon>
        <taxon>Oomycota</taxon>
        <taxon>Peronosporomycetes</taxon>
        <taxon>Peronosporales</taxon>
        <taxon>Peronosporaceae</taxon>
        <taxon>Phytophthora</taxon>
    </lineage>
</organism>
<dbReference type="Proteomes" id="UP001165121">
    <property type="component" value="Unassembled WGS sequence"/>
</dbReference>
<keyword evidence="2" id="KW-1185">Reference proteome</keyword>
<dbReference type="EMBL" id="BSXT01000661">
    <property type="protein sequence ID" value="GMF31995.1"/>
    <property type="molecule type" value="Genomic_DNA"/>
</dbReference>
<evidence type="ECO:0000313" key="2">
    <source>
        <dbReference type="Proteomes" id="UP001165121"/>
    </source>
</evidence>
<sequence length="68" mass="7426">MTSRTALVNTNPLTSAFAFNSTSSSSTGVDPTTVLYRYSSSLYFRALIEQVVWADQMPSSSNPIEQSN</sequence>
<dbReference type="AlphaFoldDB" id="A0A9W7CIU6"/>
<name>A0A9W7CIU6_9STRA</name>